<dbReference type="EMBL" id="JAJEQR010000064">
    <property type="protein sequence ID" value="MCC2232395.1"/>
    <property type="molecule type" value="Genomic_DNA"/>
</dbReference>
<comment type="caution">
    <text evidence="1">The sequence shown here is derived from an EMBL/GenBank/DDBJ whole genome shotgun (WGS) entry which is preliminary data.</text>
</comment>
<proteinExistence type="predicted"/>
<accession>A0AAE3EDK7</accession>
<name>A0AAE3EDK7_9FIRM</name>
<keyword evidence="2" id="KW-1185">Reference proteome</keyword>
<sequence length="46" mass="5129">MTHDGVCFVFGMASREGGLWGKKNKFSGENSSYGSWCAPRQEDNKK</sequence>
<protein>
    <submittedName>
        <fullName evidence="1">Uncharacterized protein</fullName>
    </submittedName>
</protein>
<dbReference type="RefSeq" id="WP_308454801.1">
    <property type="nucleotide sequence ID" value="NZ_JAJEQR010000064.1"/>
</dbReference>
<organism evidence="1 2">
    <name type="scientific">Hominifimenecus microfluidus</name>
    <dbReference type="NCBI Taxonomy" id="2885348"/>
    <lineage>
        <taxon>Bacteria</taxon>
        <taxon>Bacillati</taxon>
        <taxon>Bacillota</taxon>
        <taxon>Clostridia</taxon>
        <taxon>Lachnospirales</taxon>
        <taxon>Lachnospiraceae</taxon>
        <taxon>Hominifimenecus</taxon>
    </lineage>
</organism>
<evidence type="ECO:0000313" key="2">
    <source>
        <dbReference type="Proteomes" id="UP001198182"/>
    </source>
</evidence>
<dbReference type="Proteomes" id="UP001198182">
    <property type="component" value="Unassembled WGS sequence"/>
</dbReference>
<evidence type="ECO:0000313" key="1">
    <source>
        <dbReference type="EMBL" id="MCC2232395.1"/>
    </source>
</evidence>
<reference evidence="1" key="1">
    <citation type="submission" date="2021-10" db="EMBL/GenBank/DDBJ databases">
        <title>Anaerobic single-cell dispensing facilitates the cultivation of human gut bacteria.</title>
        <authorList>
            <person name="Afrizal A."/>
        </authorList>
    </citation>
    <scope>NUCLEOTIDE SEQUENCE</scope>
    <source>
        <strain evidence="1">CLA-AA-H215</strain>
    </source>
</reference>
<gene>
    <name evidence="1" type="ORF">LKD81_15575</name>
</gene>
<dbReference type="AlphaFoldDB" id="A0AAE3EDK7"/>